<accession>A0A8J4DCT7</accession>
<name>A0A8J4DCT7_9ACTN</name>
<dbReference type="Proteomes" id="UP000605992">
    <property type="component" value="Unassembled WGS sequence"/>
</dbReference>
<reference evidence="1" key="1">
    <citation type="submission" date="2021-01" db="EMBL/GenBank/DDBJ databases">
        <title>Whole genome shotgun sequence of Planotetraspora thailandica NBRC 104271.</title>
        <authorList>
            <person name="Komaki H."/>
            <person name="Tamura T."/>
        </authorList>
    </citation>
    <scope>NUCLEOTIDE SEQUENCE</scope>
    <source>
        <strain evidence="1">NBRC 104271</strain>
    </source>
</reference>
<organism evidence="1 2">
    <name type="scientific">Planotetraspora thailandica</name>
    <dbReference type="NCBI Taxonomy" id="487172"/>
    <lineage>
        <taxon>Bacteria</taxon>
        <taxon>Bacillati</taxon>
        <taxon>Actinomycetota</taxon>
        <taxon>Actinomycetes</taxon>
        <taxon>Streptosporangiales</taxon>
        <taxon>Streptosporangiaceae</taxon>
        <taxon>Planotetraspora</taxon>
    </lineage>
</organism>
<dbReference type="EMBL" id="BOOR01000060">
    <property type="protein sequence ID" value="GII58153.1"/>
    <property type="molecule type" value="Genomic_DNA"/>
</dbReference>
<protein>
    <submittedName>
        <fullName evidence="1">Uncharacterized protein</fullName>
    </submittedName>
</protein>
<dbReference type="AlphaFoldDB" id="A0A8J4DCT7"/>
<keyword evidence="2" id="KW-1185">Reference proteome</keyword>
<evidence type="ECO:0000313" key="1">
    <source>
        <dbReference type="EMBL" id="GII58153.1"/>
    </source>
</evidence>
<comment type="caution">
    <text evidence="1">The sequence shown here is derived from an EMBL/GenBank/DDBJ whole genome shotgun (WGS) entry which is preliminary data.</text>
</comment>
<gene>
    <name evidence="1" type="ORF">Pth03_65420</name>
</gene>
<sequence>MGIILELGMGLIIGIEVNSGAAPRADAAKHLTWLRDELGDRFVAGVVLHTGPRVYELGERIIAAPICAIWG</sequence>
<evidence type="ECO:0000313" key="2">
    <source>
        <dbReference type="Proteomes" id="UP000605992"/>
    </source>
</evidence>
<proteinExistence type="predicted"/>